<reference evidence="2" key="1">
    <citation type="journal article" date="2015" name="Nat. Genet.">
        <title>The genome and transcriptome of the zoonotic hookworm Ancylostoma ceylanicum identify infection-specific gene families.</title>
        <authorList>
            <person name="Schwarz E.M."/>
            <person name="Hu Y."/>
            <person name="Antoshechkin I."/>
            <person name="Miller M.M."/>
            <person name="Sternberg P.W."/>
            <person name="Aroian R.V."/>
        </authorList>
    </citation>
    <scope>NUCLEOTIDE SEQUENCE</scope>
    <source>
        <strain evidence="2">HY135</strain>
    </source>
</reference>
<protein>
    <submittedName>
        <fullName evidence="1">Uncharacterized protein</fullName>
    </submittedName>
</protein>
<comment type="caution">
    <text evidence="1">The sequence shown here is derived from an EMBL/GenBank/DDBJ whole genome shotgun (WGS) entry which is preliminary data.</text>
</comment>
<gene>
    <name evidence="1" type="primary">Acey_s0029.g1876</name>
    <name evidence="1" type="ORF">Y032_0029g1876</name>
</gene>
<sequence length="118" mass="13601">MIVSGKTYAMFLFYQVTMSPKVPYNPYTGHRCGFSVLQFYNSQLHCPPRTKEDKRQNKGEAVPIIKFSLSVRSEFEIRLCNFLLYLPLSVRTMSHISCNLRHIVVSCFVLQLVAVAHL</sequence>
<dbReference type="Proteomes" id="UP000024635">
    <property type="component" value="Unassembled WGS sequence"/>
</dbReference>
<evidence type="ECO:0000313" key="2">
    <source>
        <dbReference type="Proteomes" id="UP000024635"/>
    </source>
</evidence>
<accession>A0A016URF9</accession>
<keyword evidence="2" id="KW-1185">Reference proteome</keyword>
<proteinExistence type="predicted"/>
<organism evidence="1 2">
    <name type="scientific">Ancylostoma ceylanicum</name>
    <dbReference type="NCBI Taxonomy" id="53326"/>
    <lineage>
        <taxon>Eukaryota</taxon>
        <taxon>Metazoa</taxon>
        <taxon>Ecdysozoa</taxon>
        <taxon>Nematoda</taxon>
        <taxon>Chromadorea</taxon>
        <taxon>Rhabditida</taxon>
        <taxon>Rhabditina</taxon>
        <taxon>Rhabditomorpha</taxon>
        <taxon>Strongyloidea</taxon>
        <taxon>Ancylostomatidae</taxon>
        <taxon>Ancylostomatinae</taxon>
        <taxon>Ancylostoma</taxon>
    </lineage>
</organism>
<dbReference type="EMBL" id="JARK01001365">
    <property type="protein sequence ID" value="EYC17800.1"/>
    <property type="molecule type" value="Genomic_DNA"/>
</dbReference>
<evidence type="ECO:0000313" key="1">
    <source>
        <dbReference type="EMBL" id="EYC17800.1"/>
    </source>
</evidence>
<dbReference type="AlphaFoldDB" id="A0A016URF9"/>
<name>A0A016URF9_9BILA</name>